<dbReference type="Gene3D" id="3.40.50.300">
    <property type="entry name" value="P-loop containing nucleotide triphosphate hydrolases"/>
    <property type="match status" value="1"/>
</dbReference>
<dbReference type="RefSeq" id="WP_050059849.1">
    <property type="nucleotide sequence ID" value="NZ_JACHEK010000015.1"/>
</dbReference>
<protein>
    <submittedName>
        <fullName evidence="1">Putative ABC-type ATPase</fullName>
    </submittedName>
</protein>
<dbReference type="PANTHER" id="PTHR39206:SF1">
    <property type="entry name" value="SLL8004 PROTEIN"/>
    <property type="match status" value="1"/>
</dbReference>
<sequence length="194" mass="21260">MKTPTFTLVAGPNGSGKSTLTGGNLDFFSAYPLLDPDVIAKTIQADPANTNPLTAGREVLTKVAGFVDRRESFAVETTLSGKNYIETMRTAGNLGFAIHLVYIGTVDVEINLVRIRRRFIGGGHDVPEADVRRRYERSLKNLIIAAHVADFVMLFDNSTDGGYREVAMIENGTPRWFDPVPAWAGPLKTSFKNI</sequence>
<evidence type="ECO:0000313" key="2">
    <source>
        <dbReference type="Proteomes" id="UP000538666"/>
    </source>
</evidence>
<keyword evidence="2" id="KW-1185">Reference proteome</keyword>
<gene>
    <name evidence="1" type="ORF">HNQ77_005377</name>
</gene>
<dbReference type="EMBL" id="JACHEK010000015">
    <property type="protein sequence ID" value="MBB6147381.1"/>
    <property type="molecule type" value="Genomic_DNA"/>
</dbReference>
<dbReference type="PANTHER" id="PTHR39206">
    <property type="entry name" value="SLL8004 PROTEIN"/>
    <property type="match status" value="1"/>
</dbReference>
<dbReference type="SUPFAM" id="SSF52540">
    <property type="entry name" value="P-loop containing nucleoside triphosphate hydrolases"/>
    <property type="match status" value="1"/>
</dbReference>
<dbReference type="OrthoDB" id="9791543at2"/>
<organism evidence="1 2">
    <name type="scientific">Silvibacterium bohemicum</name>
    <dbReference type="NCBI Taxonomy" id="1577686"/>
    <lineage>
        <taxon>Bacteria</taxon>
        <taxon>Pseudomonadati</taxon>
        <taxon>Acidobacteriota</taxon>
        <taxon>Terriglobia</taxon>
        <taxon>Terriglobales</taxon>
        <taxon>Acidobacteriaceae</taxon>
        <taxon>Silvibacterium</taxon>
    </lineage>
</organism>
<reference evidence="1 2" key="1">
    <citation type="submission" date="2020-08" db="EMBL/GenBank/DDBJ databases">
        <title>Genomic Encyclopedia of Type Strains, Phase IV (KMG-IV): sequencing the most valuable type-strain genomes for metagenomic binning, comparative biology and taxonomic classification.</title>
        <authorList>
            <person name="Goeker M."/>
        </authorList>
    </citation>
    <scope>NUCLEOTIDE SEQUENCE [LARGE SCALE GENOMIC DNA]</scope>
    <source>
        <strain evidence="1 2">DSM 103733</strain>
    </source>
</reference>
<evidence type="ECO:0000313" key="1">
    <source>
        <dbReference type="EMBL" id="MBB6147381.1"/>
    </source>
</evidence>
<comment type="caution">
    <text evidence="1">The sequence shown here is derived from an EMBL/GenBank/DDBJ whole genome shotgun (WGS) entry which is preliminary data.</text>
</comment>
<name>A0A841K8D7_9BACT</name>
<accession>A0A841K8D7</accession>
<dbReference type="InterPro" id="IPR027417">
    <property type="entry name" value="P-loop_NTPase"/>
</dbReference>
<dbReference type="Proteomes" id="UP000538666">
    <property type="component" value="Unassembled WGS sequence"/>
</dbReference>
<proteinExistence type="predicted"/>
<dbReference type="AlphaFoldDB" id="A0A841K8D7"/>